<dbReference type="InterPro" id="IPR039422">
    <property type="entry name" value="MarR/SlyA-like"/>
</dbReference>
<keyword evidence="6" id="KW-1185">Reference proteome</keyword>
<dbReference type="InterPro" id="IPR023187">
    <property type="entry name" value="Tscrpt_reg_MarR-type_CS"/>
</dbReference>
<evidence type="ECO:0000256" key="1">
    <source>
        <dbReference type="ARBA" id="ARBA00023015"/>
    </source>
</evidence>
<dbReference type="InterPro" id="IPR036390">
    <property type="entry name" value="WH_DNA-bd_sf"/>
</dbReference>
<dbReference type="AlphaFoldDB" id="A0A326U7U3"/>
<dbReference type="GO" id="GO:0006950">
    <property type="term" value="P:response to stress"/>
    <property type="evidence" value="ECO:0007669"/>
    <property type="project" value="TreeGrafter"/>
</dbReference>
<dbReference type="PROSITE" id="PS01117">
    <property type="entry name" value="HTH_MARR_1"/>
    <property type="match status" value="1"/>
</dbReference>
<dbReference type="InterPro" id="IPR011991">
    <property type="entry name" value="ArsR-like_HTH"/>
</dbReference>
<dbReference type="RefSeq" id="WP_111321936.1">
    <property type="nucleotide sequence ID" value="NZ_BIFX01000003.1"/>
</dbReference>
<dbReference type="InterPro" id="IPR000835">
    <property type="entry name" value="HTH_MarR-typ"/>
</dbReference>
<proteinExistence type="predicted"/>
<evidence type="ECO:0000256" key="3">
    <source>
        <dbReference type="ARBA" id="ARBA00023163"/>
    </source>
</evidence>
<keyword evidence="2 5" id="KW-0238">DNA-binding</keyword>
<name>A0A326U7U3_THEHA</name>
<dbReference type="PANTHER" id="PTHR33164">
    <property type="entry name" value="TRANSCRIPTIONAL REGULATOR, MARR FAMILY"/>
    <property type="match status" value="1"/>
</dbReference>
<comment type="caution">
    <text evidence="5">The sequence shown here is derived from an EMBL/GenBank/DDBJ whole genome shotgun (WGS) entry which is preliminary data.</text>
</comment>
<dbReference type="InterPro" id="IPR036388">
    <property type="entry name" value="WH-like_DNA-bd_sf"/>
</dbReference>
<dbReference type="PRINTS" id="PR00598">
    <property type="entry name" value="HTHMARR"/>
</dbReference>
<dbReference type="Gene3D" id="1.10.10.10">
    <property type="entry name" value="Winged helix-like DNA-binding domain superfamily/Winged helix DNA-binding domain"/>
    <property type="match status" value="1"/>
</dbReference>
<dbReference type="PROSITE" id="PS50995">
    <property type="entry name" value="HTH_MARR_2"/>
    <property type="match status" value="1"/>
</dbReference>
<evidence type="ECO:0000259" key="4">
    <source>
        <dbReference type="PROSITE" id="PS50995"/>
    </source>
</evidence>
<organism evidence="5 6">
    <name type="scientific">Thermosporothrix hazakensis</name>
    <dbReference type="NCBI Taxonomy" id="644383"/>
    <lineage>
        <taxon>Bacteria</taxon>
        <taxon>Bacillati</taxon>
        <taxon>Chloroflexota</taxon>
        <taxon>Ktedonobacteria</taxon>
        <taxon>Ktedonobacterales</taxon>
        <taxon>Thermosporotrichaceae</taxon>
        <taxon>Thermosporothrix</taxon>
    </lineage>
</organism>
<protein>
    <submittedName>
        <fullName evidence="5">DNA-binding MarR family transcriptional regulator</fullName>
    </submittedName>
</protein>
<keyword evidence="1" id="KW-0805">Transcription regulation</keyword>
<evidence type="ECO:0000313" key="5">
    <source>
        <dbReference type="EMBL" id="PZW31194.1"/>
    </source>
</evidence>
<gene>
    <name evidence="5" type="ORF">EI42_02291</name>
</gene>
<dbReference type="Proteomes" id="UP000248806">
    <property type="component" value="Unassembled WGS sequence"/>
</dbReference>
<dbReference type="OrthoDB" id="165805at2"/>
<dbReference type="SUPFAM" id="SSF46785">
    <property type="entry name" value="Winged helix' DNA-binding domain"/>
    <property type="match status" value="1"/>
</dbReference>
<dbReference type="InterPro" id="IPR001845">
    <property type="entry name" value="HTH_ArsR_DNA-bd_dom"/>
</dbReference>
<keyword evidence="3" id="KW-0804">Transcription</keyword>
<reference evidence="5 6" key="1">
    <citation type="submission" date="2018-06" db="EMBL/GenBank/DDBJ databases">
        <title>Genomic Encyclopedia of Archaeal and Bacterial Type Strains, Phase II (KMG-II): from individual species to whole genera.</title>
        <authorList>
            <person name="Goeker M."/>
        </authorList>
    </citation>
    <scope>NUCLEOTIDE SEQUENCE [LARGE SCALE GENOMIC DNA]</scope>
    <source>
        <strain evidence="5 6">ATCC BAA-1881</strain>
    </source>
</reference>
<dbReference type="GO" id="GO:0003677">
    <property type="term" value="F:DNA binding"/>
    <property type="evidence" value="ECO:0007669"/>
    <property type="project" value="UniProtKB-KW"/>
</dbReference>
<evidence type="ECO:0000256" key="2">
    <source>
        <dbReference type="ARBA" id="ARBA00023125"/>
    </source>
</evidence>
<feature type="domain" description="HTH marR-type" evidence="4">
    <location>
        <begin position="6"/>
        <end position="138"/>
    </location>
</feature>
<dbReference type="CDD" id="cd00090">
    <property type="entry name" value="HTH_ARSR"/>
    <property type="match status" value="1"/>
</dbReference>
<dbReference type="SMART" id="SM00418">
    <property type="entry name" value="HTH_ARSR"/>
    <property type="match status" value="1"/>
</dbReference>
<sequence>MNPRSVDELIHLYHAVLRMMQRPTLQDWLALDITLAQMKMLLLLFHERSLPVSEAAQALGVSAPTASQQIDRLVQAGLVQRIESSLDRRYTLVSLTSAGEQLISNLRQGQKEHVGQWIESLGSDERQQLCMALEVLVRLLTPANDETKQDQ</sequence>
<dbReference type="GO" id="GO:0003700">
    <property type="term" value="F:DNA-binding transcription factor activity"/>
    <property type="evidence" value="ECO:0007669"/>
    <property type="project" value="InterPro"/>
</dbReference>
<dbReference type="Pfam" id="PF01047">
    <property type="entry name" value="MarR"/>
    <property type="match status" value="1"/>
</dbReference>
<dbReference type="SMART" id="SM00347">
    <property type="entry name" value="HTH_MARR"/>
    <property type="match status" value="1"/>
</dbReference>
<accession>A0A326U7U3</accession>
<evidence type="ECO:0000313" key="6">
    <source>
        <dbReference type="Proteomes" id="UP000248806"/>
    </source>
</evidence>
<dbReference type="PANTHER" id="PTHR33164:SF57">
    <property type="entry name" value="MARR-FAMILY TRANSCRIPTIONAL REGULATOR"/>
    <property type="match status" value="1"/>
</dbReference>
<dbReference type="EMBL" id="QKUF01000006">
    <property type="protein sequence ID" value="PZW31194.1"/>
    <property type="molecule type" value="Genomic_DNA"/>
</dbReference>